<feature type="transmembrane region" description="Helical" evidence="1">
    <location>
        <begin position="94"/>
        <end position="117"/>
    </location>
</feature>
<accession>A0AA97FI21</accession>
<dbReference type="EMBL" id="CP118157">
    <property type="protein sequence ID" value="WOF22969.1"/>
    <property type="molecule type" value="Genomic_DNA"/>
</dbReference>
<feature type="transmembrane region" description="Helical" evidence="1">
    <location>
        <begin position="129"/>
        <end position="150"/>
    </location>
</feature>
<keyword evidence="1" id="KW-0812">Transmembrane</keyword>
<feature type="transmembrane region" description="Helical" evidence="1">
    <location>
        <begin position="16"/>
        <end position="33"/>
    </location>
</feature>
<keyword evidence="1" id="KW-1133">Transmembrane helix</keyword>
<keyword evidence="1" id="KW-0472">Membrane</keyword>
<dbReference type="AlphaFoldDB" id="A0AA97FI21"/>
<protein>
    <submittedName>
        <fullName evidence="2">Acyl-CoA synthetase</fullName>
    </submittedName>
</protein>
<dbReference type="KEGG" id="mbet:N8K70_16485"/>
<evidence type="ECO:0000313" key="2">
    <source>
        <dbReference type="EMBL" id="WOF22969.1"/>
    </source>
</evidence>
<dbReference type="Proteomes" id="UP001305498">
    <property type="component" value="Chromosome"/>
</dbReference>
<gene>
    <name evidence="2" type="ORF">N8K70_16485</name>
</gene>
<sequence length="217" mass="22318">MPAARPFTPSTRHVQLLRALVAAIAALMVTFSPDHSAIVGLPIFSGWAVATALALGLGAWMVAPAGERAVPVLLAVVYLAAGMVAGIAPLRGPLLYFVLVPLWAFVAGVLETGLGVARRRRGDGDGARDALTVGVLTLVVAAATLVVPADYVLDYYIEDAGQAFTLTGEIIAVGLFGGYAAIVAVFLAIAGLSPDAPRQTAAAPISEAEPRIPEERP</sequence>
<dbReference type="RefSeq" id="WP_317139440.1">
    <property type="nucleotide sequence ID" value="NZ_CP118157.1"/>
</dbReference>
<organism evidence="2 3">
    <name type="scientific">Microbacterium betulae</name>
    <dbReference type="NCBI Taxonomy" id="2981139"/>
    <lineage>
        <taxon>Bacteria</taxon>
        <taxon>Bacillati</taxon>
        <taxon>Actinomycetota</taxon>
        <taxon>Actinomycetes</taxon>
        <taxon>Micrococcales</taxon>
        <taxon>Microbacteriaceae</taxon>
        <taxon>Microbacterium</taxon>
    </lineage>
</organism>
<keyword evidence="3" id="KW-1185">Reference proteome</keyword>
<evidence type="ECO:0000313" key="3">
    <source>
        <dbReference type="Proteomes" id="UP001305498"/>
    </source>
</evidence>
<feature type="transmembrane region" description="Helical" evidence="1">
    <location>
        <begin position="39"/>
        <end position="62"/>
    </location>
</feature>
<reference evidence="2 3" key="1">
    <citation type="submission" date="2023-02" db="EMBL/GenBank/DDBJ databases">
        <title>Microbacterium betulae sp. nov., isolated from birch wood.</title>
        <authorList>
            <person name="Pasciak M."/>
            <person name="Pawlik K.J."/>
            <person name="Martynowski D."/>
            <person name="Laczmanski L."/>
            <person name="Ciekot J."/>
            <person name="Szponar B."/>
            <person name="Wojcik-Fatla A."/>
            <person name="Mackiewicz B."/>
            <person name="Farian E."/>
            <person name="Cholewa G."/>
            <person name="Cholewa A."/>
            <person name="Dutkiewicz J."/>
        </authorList>
    </citation>
    <scope>NUCLEOTIDE SEQUENCE [LARGE SCALE GENOMIC DNA]</scope>
    <source>
        <strain evidence="2 3">AB</strain>
    </source>
</reference>
<proteinExistence type="predicted"/>
<evidence type="ECO:0000256" key="1">
    <source>
        <dbReference type="SAM" id="Phobius"/>
    </source>
</evidence>
<feature type="transmembrane region" description="Helical" evidence="1">
    <location>
        <begin position="170"/>
        <end position="192"/>
    </location>
</feature>
<name>A0AA97FI21_9MICO</name>
<feature type="transmembrane region" description="Helical" evidence="1">
    <location>
        <begin position="69"/>
        <end position="88"/>
    </location>
</feature>